<accession>A0A2A2THY2</accession>
<dbReference type="Pfam" id="PF19265">
    <property type="entry name" value="DUF5908"/>
    <property type="match status" value="1"/>
</dbReference>
<sequence length="61" mass="6685">MSIMPLEIRELVIRASINDGEQGQNTNQGKSESGTNINNQSDIIAACVEQVLAILKEQSER</sequence>
<feature type="compositionally biased region" description="Polar residues" evidence="1">
    <location>
        <begin position="19"/>
        <end position="37"/>
    </location>
</feature>
<name>A0A2A2THY2_9CYAN</name>
<comment type="caution">
    <text evidence="2">The sequence shown here is derived from an EMBL/GenBank/DDBJ whole genome shotgun (WGS) entry which is preliminary data.</text>
</comment>
<dbReference type="OrthoDB" id="5570459at2"/>
<dbReference type="Proteomes" id="UP000218238">
    <property type="component" value="Unassembled WGS sequence"/>
</dbReference>
<evidence type="ECO:0000313" key="3">
    <source>
        <dbReference type="Proteomes" id="UP000218238"/>
    </source>
</evidence>
<gene>
    <name evidence="2" type="ORF">CK510_16245</name>
</gene>
<keyword evidence="3" id="KW-1185">Reference proteome</keyword>
<dbReference type="AlphaFoldDB" id="A0A2A2THY2"/>
<organism evidence="2 3">
    <name type="scientific">Brunnivagina elsteri CCALA 953</name>
    <dbReference type="NCBI Taxonomy" id="987040"/>
    <lineage>
        <taxon>Bacteria</taxon>
        <taxon>Bacillati</taxon>
        <taxon>Cyanobacteriota</taxon>
        <taxon>Cyanophyceae</taxon>
        <taxon>Nostocales</taxon>
        <taxon>Calotrichaceae</taxon>
        <taxon>Brunnivagina</taxon>
    </lineage>
</organism>
<evidence type="ECO:0000256" key="1">
    <source>
        <dbReference type="SAM" id="MobiDB-lite"/>
    </source>
</evidence>
<dbReference type="EMBL" id="NTFS01000180">
    <property type="protein sequence ID" value="PAX53009.1"/>
    <property type="molecule type" value="Genomic_DNA"/>
</dbReference>
<reference evidence="2 3" key="1">
    <citation type="submission" date="2017-08" db="EMBL/GenBank/DDBJ databases">
        <title>Draft genome sequence of filamentous cyanobacterium Calothrix elsteri CCALA 953.</title>
        <authorList>
            <person name="Gagunashvili A.N."/>
            <person name="Elster J."/>
            <person name="Andresson O.S."/>
        </authorList>
    </citation>
    <scope>NUCLEOTIDE SEQUENCE [LARGE SCALE GENOMIC DNA]</scope>
    <source>
        <strain evidence="2 3">CCALA 953</strain>
    </source>
</reference>
<evidence type="ECO:0000313" key="2">
    <source>
        <dbReference type="EMBL" id="PAX53009.1"/>
    </source>
</evidence>
<proteinExistence type="predicted"/>
<feature type="region of interest" description="Disordered" evidence="1">
    <location>
        <begin position="17"/>
        <end position="37"/>
    </location>
</feature>
<protein>
    <submittedName>
        <fullName evidence="2">Uncharacterized protein</fullName>
    </submittedName>
</protein>
<dbReference type="InterPro" id="IPR045459">
    <property type="entry name" value="DUF5908"/>
</dbReference>